<dbReference type="Pfam" id="PF00232">
    <property type="entry name" value="Glyco_hydro_1"/>
    <property type="match status" value="1"/>
</dbReference>
<protein>
    <submittedName>
        <fullName evidence="3">Beta-glucosidase</fullName>
    </submittedName>
</protein>
<accession>A0AAV8CYZ9</accession>
<dbReference type="EMBL" id="JAMFTS010000004">
    <property type="protein sequence ID" value="KAJ4759702.1"/>
    <property type="molecule type" value="Genomic_DNA"/>
</dbReference>
<sequence length="283" mass="32487">MAHNIILSHATAVDIYRKYYQAKQCAHIGIVIAATWYEPLMTTTADILAAKRAMAFNQYWFLDPIFFGNYPSVMRQMLGPNLPTFTPEEKTLLKEKLDFIGINQYTTTYAKYCIHSTCVIDAFDGNALVLTTRESNGQLIGTPTGMPMYYAVPWGIEKVVMHMKERYNNTPMYITENGYSQASNSSMTAADFVNDTARVNFIHDYLIYLNSAIRKGADLRGYFVWSLIDNFEWLFGFTLRFGLHHVDFKTQKRTPRLSAKWYSNFLKGSKIAKSVHSDLSLEY</sequence>
<dbReference type="PANTHER" id="PTHR10353:SF236">
    <property type="entry name" value="BETA-GLUCOSIDASE 18"/>
    <property type="match status" value="1"/>
</dbReference>
<comment type="caution">
    <text evidence="3">The sequence shown here is derived from an EMBL/GenBank/DDBJ whole genome shotgun (WGS) entry which is preliminary data.</text>
</comment>
<dbReference type="GO" id="GO:0008422">
    <property type="term" value="F:beta-glucosidase activity"/>
    <property type="evidence" value="ECO:0007669"/>
    <property type="project" value="UniProtKB-ARBA"/>
</dbReference>
<dbReference type="PANTHER" id="PTHR10353">
    <property type="entry name" value="GLYCOSYL HYDROLASE"/>
    <property type="match status" value="1"/>
</dbReference>
<gene>
    <name evidence="3" type="ORF">LUZ62_070077</name>
</gene>
<evidence type="ECO:0000313" key="4">
    <source>
        <dbReference type="Proteomes" id="UP001140206"/>
    </source>
</evidence>
<keyword evidence="4" id="KW-1185">Reference proteome</keyword>
<dbReference type="InterPro" id="IPR001360">
    <property type="entry name" value="Glyco_hydro_1"/>
</dbReference>
<dbReference type="Gene3D" id="3.20.20.80">
    <property type="entry name" value="Glycosidases"/>
    <property type="match status" value="1"/>
</dbReference>
<dbReference type="PRINTS" id="PR00131">
    <property type="entry name" value="GLHYDRLASE1"/>
</dbReference>
<dbReference type="AlphaFoldDB" id="A0AAV8CYZ9"/>
<dbReference type="SUPFAM" id="SSF51445">
    <property type="entry name" value="(Trans)glycosidases"/>
    <property type="match status" value="1"/>
</dbReference>
<dbReference type="GO" id="GO:0005975">
    <property type="term" value="P:carbohydrate metabolic process"/>
    <property type="evidence" value="ECO:0007669"/>
    <property type="project" value="InterPro"/>
</dbReference>
<evidence type="ECO:0000313" key="3">
    <source>
        <dbReference type="EMBL" id="KAJ4759702.1"/>
    </source>
</evidence>
<organism evidence="3 4">
    <name type="scientific">Rhynchospora pubera</name>
    <dbReference type="NCBI Taxonomy" id="906938"/>
    <lineage>
        <taxon>Eukaryota</taxon>
        <taxon>Viridiplantae</taxon>
        <taxon>Streptophyta</taxon>
        <taxon>Embryophyta</taxon>
        <taxon>Tracheophyta</taxon>
        <taxon>Spermatophyta</taxon>
        <taxon>Magnoliopsida</taxon>
        <taxon>Liliopsida</taxon>
        <taxon>Poales</taxon>
        <taxon>Cyperaceae</taxon>
        <taxon>Cyperoideae</taxon>
        <taxon>Rhynchosporeae</taxon>
        <taxon>Rhynchospora</taxon>
    </lineage>
</organism>
<reference evidence="3" key="1">
    <citation type="submission" date="2022-08" db="EMBL/GenBank/DDBJ databases">
        <authorList>
            <person name="Marques A."/>
        </authorList>
    </citation>
    <scope>NUCLEOTIDE SEQUENCE</scope>
    <source>
        <strain evidence="3">RhyPub2mFocal</strain>
        <tissue evidence="3">Leaves</tissue>
    </source>
</reference>
<name>A0AAV8CYZ9_9POAL</name>
<dbReference type="InterPro" id="IPR017853">
    <property type="entry name" value="GH"/>
</dbReference>
<proteinExistence type="inferred from homology"/>
<evidence type="ECO:0000256" key="1">
    <source>
        <dbReference type="ARBA" id="ARBA00010838"/>
    </source>
</evidence>
<dbReference type="Proteomes" id="UP001140206">
    <property type="component" value="Chromosome 4"/>
</dbReference>
<comment type="similarity">
    <text evidence="1 2">Belongs to the glycosyl hydrolase 1 family.</text>
</comment>
<evidence type="ECO:0000256" key="2">
    <source>
        <dbReference type="RuleBase" id="RU003690"/>
    </source>
</evidence>